<reference evidence="2" key="2">
    <citation type="submission" date="2021-09" db="EMBL/GenBank/DDBJ databases">
        <authorList>
            <person name="Jia N."/>
            <person name="Wang J."/>
            <person name="Shi W."/>
            <person name="Du L."/>
            <person name="Sun Y."/>
            <person name="Zhan W."/>
            <person name="Jiang J."/>
            <person name="Wang Q."/>
            <person name="Zhang B."/>
            <person name="Ji P."/>
            <person name="Sakyi L.B."/>
            <person name="Cui X."/>
            <person name="Yuan T."/>
            <person name="Jiang B."/>
            <person name="Yang W."/>
            <person name="Lam T.T.-Y."/>
            <person name="Chang Q."/>
            <person name="Ding S."/>
            <person name="Wang X."/>
            <person name="Zhu J."/>
            <person name="Ruan X."/>
            <person name="Zhao L."/>
            <person name="Wei J."/>
            <person name="Que T."/>
            <person name="Du C."/>
            <person name="Cheng J."/>
            <person name="Dai P."/>
            <person name="Han X."/>
            <person name="Huang E."/>
            <person name="Gao Y."/>
            <person name="Liu J."/>
            <person name="Shao H."/>
            <person name="Ye R."/>
            <person name="Li L."/>
            <person name="Wei W."/>
            <person name="Wang X."/>
            <person name="Wang C."/>
            <person name="Huo Q."/>
            <person name="Li W."/>
            <person name="Guo W."/>
            <person name="Chen H."/>
            <person name="Chen S."/>
            <person name="Zhou L."/>
            <person name="Zhou L."/>
            <person name="Ni X."/>
            <person name="Tian J."/>
            <person name="Zhou Y."/>
            <person name="Sheng Y."/>
            <person name="Liu T."/>
            <person name="Pan Y."/>
            <person name="Xia L."/>
            <person name="Li J."/>
            <person name="Zhao F."/>
            <person name="Cao W."/>
        </authorList>
    </citation>
    <scope>NUCLEOTIDE SEQUENCE</scope>
    <source>
        <strain evidence="2">Rmic-2018</strain>
        <tissue evidence="2">Larvae</tissue>
    </source>
</reference>
<evidence type="ECO:0000313" key="3">
    <source>
        <dbReference type="Proteomes" id="UP000821866"/>
    </source>
</evidence>
<comment type="caution">
    <text evidence="2">The sequence shown here is derived from an EMBL/GenBank/DDBJ whole genome shotgun (WGS) entry which is preliminary data.</text>
</comment>
<name>A0A9J6D4P9_RHIMP</name>
<feature type="region of interest" description="Disordered" evidence="1">
    <location>
        <begin position="1"/>
        <end position="42"/>
    </location>
</feature>
<organism evidence="2 3">
    <name type="scientific">Rhipicephalus microplus</name>
    <name type="common">Cattle tick</name>
    <name type="synonym">Boophilus microplus</name>
    <dbReference type="NCBI Taxonomy" id="6941"/>
    <lineage>
        <taxon>Eukaryota</taxon>
        <taxon>Metazoa</taxon>
        <taxon>Ecdysozoa</taxon>
        <taxon>Arthropoda</taxon>
        <taxon>Chelicerata</taxon>
        <taxon>Arachnida</taxon>
        <taxon>Acari</taxon>
        <taxon>Parasitiformes</taxon>
        <taxon>Ixodida</taxon>
        <taxon>Ixodoidea</taxon>
        <taxon>Ixodidae</taxon>
        <taxon>Rhipicephalinae</taxon>
        <taxon>Rhipicephalus</taxon>
        <taxon>Boophilus</taxon>
    </lineage>
</organism>
<dbReference type="EMBL" id="JABSTU010000011">
    <property type="protein sequence ID" value="KAH8009032.1"/>
    <property type="molecule type" value="Genomic_DNA"/>
</dbReference>
<dbReference type="AlphaFoldDB" id="A0A9J6D4P9"/>
<feature type="compositionally biased region" description="Polar residues" evidence="1">
    <location>
        <begin position="1"/>
        <end position="19"/>
    </location>
</feature>
<evidence type="ECO:0000256" key="1">
    <source>
        <dbReference type="SAM" id="MobiDB-lite"/>
    </source>
</evidence>
<protein>
    <submittedName>
        <fullName evidence="2">Uncharacterized protein</fullName>
    </submittedName>
</protein>
<evidence type="ECO:0000313" key="2">
    <source>
        <dbReference type="EMBL" id="KAH8009032.1"/>
    </source>
</evidence>
<keyword evidence="3" id="KW-1185">Reference proteome</keyword>
<gene>
    <name evidence="2" type="ORF">HPB51_009008</name>
</gene>
<proteinExistence type="predicted"/>
<accession>A0A9J6D4P9</accession>
<reference evidence="2" key="1">
    <citation type="journal article" date="2020" name="Cell">
        <title>Large-Scale Comparative Analyses of Tick Genomes Elucidate Their Genetic Diversity and Vector Capacities.</title>
        <authorList>
            <consortium name="Tick Genome and Microbiome Consortium (TIGMIC)"/>
            <person name="Jia N."/>
            <person name="Wang J."/>
            <person name="Shi W."/>
            <person name="Du L."/>
            <person name="Sun Y."/>
            <person name="Zhan W."/>
            <person name="Jiang J.F."/>
            <person name="Wang Q."/>
            <person name="Zhang B."/>
            <person name="Ji P."/>
            <person name="Bell-Sakyi L."/>
            <person name="Cui X.M."/>
            <person name="Yuan T.T."/>
            <person name="Jiang B.G."/>
            <person name="Yang W.F."/>
            <person name="Lam T.T."/>
            <person name="Chang Q.C."/>
            <person name="Ding S.J."/>
            <person name="Wang X.J."/>
            <person name="Zhu J.G."/>
            <person name="Ruan X.D."/>
            <person name="Zhao L."/>
            <person name="Wei J.T."/>
            <person name="Ye R.Z."/>
            <person name="Que T.C."/>
            <person name="Du C.H."/>
            <person name="Zhou Y.H."/>
            <person name="Cheng J.X."/>
            <person name="Dai P.F."/>
            <person name="Guo W.B."/>
            <person name="Han X.H."/>
            <person name="Huang E.J."/>
            <person name="Li L.F."/>
            <person name="Wei W."/>
            <person name="Gao Y.C."/>
            <person name="Liu J.Z."/>
            <person name="Shao H.Z."/>
            <person name="Wang X."/>
            <person name="Wang C.C."/>
            <person name="Yang T.C."/>
            <person name="Huo Q.B."/>
            <person name="Li W."/>
            <person name="Chen H.Y."/>
            <person name="Chen S.E."/>
            <person name="Zhou L.G."/>
            <person name="Ni X.B."/>
            <person name="Tian J.H."/>
            <person name="Sheng Y."/>
            <person name="Liu T."/>
            <person name="Pan Y.S."/>
            <person name="Xia L.Y."/>
            <person name="Li J."/>
            <person name="Zhao F."/>
            <person name="Cao W.C."/>
        </authorList>
    </citation>
    <scope>NUCLEOTIDE SEQUENCE</scope>
    <source>
        <strain evidence="2">Rmic-2018</strain>
    </source>
</reference>
<dbReference type="Proteomes" id="UP000821866">
    <property type="component" value="Chromosome 9"/>
</dbReference>
<sequence>MQRNLVSTGQIHPKLSQTYRPKESEGTSYCRNGLGPERQEQPLPWHKGFVTAIYSMKRTTRGGCQTSSSPKRIKDQSSAFRKTYSSSLCKVHLQRCSLQPYQQDLHTLWRRTKLRFSLIEDPQHGTGVQIQCRIGQEIEVLVTACTSSHLGGEPVAPALYFCTQGAAGSFSHRSLRGG</sequence>